<dbReference type="Proteomes" id="UP000542742">
    <property type="component" value="Unassembled WGS sequence"/>
</dbReference>
<dbReference type="AlphaFoldDB" id="A0A7W7G1F5"/>
<accession>A0A7W7G1F5</accession>
<evidence type="ECO:0000313" key="2">
    <source>
        <dbReference type="Proteomes" id="UP000542742"/>
    </source>
</evidence>
<evidence type="ECO:0000313" key="1">
    <source>
        <dbReference type="EMBL" id="MBB4692604.1"/>
    </source>
</evidence>
<dbReference type="EMBL" id="JACHMF010000001">
    <property type="protein sequence ID" value="MBB4692604.1"/>
    <property type="molecule type" value="Genomic_DNA"/>
</dbReference>
<proteinExistence type="predicted"/>
<dbReference type="GO" id="GO:0004519">
    <property type="term" value="F:endonuclease activity"/>
    <property type="evidence" value="ECO:0007669"/>
    <property type="project" value="UniProtKB-KW"/>
</dbReference>
<reference evidence="1 2" key="1">
    <citation type="submission" date="2020-08" db="EMBL/GenBank/DDBJ databases">
        <title>Sequencing the genomes of 1000 actinobacteria strains.</title>
        <authorList>
            <person name="Klenk H.-P."/>
        </authorList>
    </citation>
    <scope>NUCLEOTIDE SEQUENCE [LARGE SCALE GENOMIC DNA]</scope>
    <source>
        <strain evidence="1 2">DSM 45518</strain>
    </source>
</reference>
<keyword evidence="1" id="KW-0255">Endonuclease</keyword>
<name>A0A7W7G1F5_9ACTN</name>
<gene>
    <name evidence="1" type="ORF">BKA14_002752</name>
</gene>
<keyword evidence="2" id="KW-1185">Reference proteome</keyword>
<sequence>MPADDWRSDPSYADYPAHDLHGVPLAILEAARAYMRIAAEYNDVSEEFAEPLADGVVREVLPLIRAWLSGADRPPRLSQGLQNDSEPS</sequence>
<organism evidence="1 2">
    <name type="scientific">Paractinoplanes abujensis</name>
    <dbReference type="NCBI Taxonomy" id="882441"/>
    <lineage>
        <taxon>Bacteria</taxon>
        <taxon>Bacillati</taxon>
        <taxon>Actinomycetota</taxon>
        <taxon>Actinomycetes</taxon>
        <taxon>Micromonosporales</taxon>
        <taxon>Micromonosporaceae</taxon>
        <taxon>Paractinoplanes</taxon>
    </lineage>
</organism>
<dbReference type="RefSeq" id="WP_184951300.1">
    <property type="nucleotide sequence ID" value="NZ_BOMC01000064.1"/>
</dbReference>
<keyword evidence="1" id="KW-0540">Nuclease</keyword>
<comment type="caution">
    <text evidence="1">The sequence shown here is derived from an EMBL/GenBank/DDBJ whole genome shotgun (WGS) entry which is preliminary data.</text>
</comment>
<keyword evidence="1" id="KW-0378">Hydrolase</keyword>
<protein>
    <submittedName>
        <fullName evidence="1">Type I site-specific restriction endonuclease</fullName>
    </submittedName>
</protein>